<dbReference type="PROSITE" id="PS50937">
    <property type="entry name" value="HTH_MERR_2"/>
    <property type="match status" value="1"/>
</dbReference>
<evidence type="ECO:0000259" key="3">
    <source>
        <dbReference type="PROSITE" id="PS50937"/>
    </source>
</evidence>
<feature type="region of interest" description="Disordered" evidence="2">
    <location>
        <begin position="1"/>
        <end position="60"/>
    </location>
</feature>
<keyword evidence="5" id="KW-1185">Reference proteome</keyword>
<dbReference type="EMBL" id="APND01000003">
    <property type="protein sequence ID" value="MES1929667.1"/>
    <property type="molecule type" value="Genomic_DNA"/>
</dbReference>
<dbReference type="Gene3D" id="1.10.1660.10">
    <property type="match status" value="1"/>
</dbReference>
<dbReference type="PRINTS" id="PR00040">
    <property type="entry name" value="HTHMERR"/>
</dbReference>
<dbReference type="InterPro" id="IPR000551">
    <property type="entry name" value="MerR-type_HTH_dom"/>
</dbReference>
<dbReference type="Proteomes" id="UP001460888">
    <property type="component" value="Unassembled WGS sequence"/>
</dbReference>
<organism evidence="4 5">
    <name type="scientific">Salinisphaera dokdonensis CL-ES53</name>
    <dbReference type="NCBI Taxonomy" id="1304272"/>
    <lineage>
        <taxon>Bacteria</taxon>
        <taxon>Pseudomonadati</taxon>
        <taxon>Pseudomonadota</taxon>
        <taxon>Gammaproteobacteria</taxon>
        <taxon>Salinisphaerales</taxon>
        <taxon>Salinisphaeraceae</taxon>
        <taxon>Salinisphaera</taxon>
    </lineage>
</organism>
<evidence type="ECO:0000313" key="4">
    <source>
        <dbReference type="EMBL" id="MES1929667.1"/>
    </source>
</evidence>
<dbReference type="SUPFAM" id="SSF46955">
    <property type="entry name" value="Putative DNA-binding domain"/>
    <property type="match status" value="1"/>
</dbReference>
<dbReference type="InterPro" id="IPR047057">
    <property type="entry name" value="MerR_fam"/>
</dbReference>
<accession>A0ABV2B2A5</accession>
<dbReference type="CDD" id="cd04778">
    <property type="entry name" value="HTH_MerR-like_sg2"/>
    <property type="match status" value="1"/>
</dbReference>
<evidence type="ECO:0000256" key="1">
    <source>
        <dbReference type="ARBA" id="ARBA00023125"/>
    </source>
</evidence>
<gene>
    <name evidence="4" type="ORF">SADO_10434</name>
</gene>
<evidence type="ECO:0000256" key="2">
    <source>
        <dbReference type="SAM" id="MobiDB-lite"/>
    </source>
</evidence>
<keyword evidence="1" id="KW-0238">DNA-binding</keyword>
<feature type="domain" description="HTH merR-type" evidence="3">
    <location>
        <begin position="61"/>
        <end position="129"/>
    </location>
</feature>
<feature type="compositionally biased region" description="Basic and acidic residues" evidence="2">
    <location>
        <begin position="34"/>
        <end position="46"/>
    </location>
</feature>
<dbReference type="Pfam" id="PF13411">
    <property type="entry name" value="MerR_1"/>
    <property type="match status" value="1"/>
</dbReference>
<dbReference type="SMART" id="SM00422">
    <property type="entry name" value="HTH_MERR"/>
    <property type="match status" value="1"/>
</dbReference>
<name>A0ABV2B2A5_9GAMM</name>
<dbReference type="InterPro" id="IPR009061">
    <property type="entry name" value="DNA-bd_dom_put_sf"/>
</dbReference>
<sequence length="306" mass="34535">MPKTRRVAPDLPRAQRRHDAVADDATPTAGYPSDMRRVSRKSRSDTTEPENEAPAAVTPPEFSIDALARETGSTVRNIRAYQDRGLLPPPERRGRKGIYNDAHLSRLRIINRLLERGYTLANISELIESWERGNDIGRLLGLETAVASPWTDEVPDYMTMPQLLKKFRGNFSRTALNKAIELDVIRPEGMRYRVPSPRMLHAGAELVAVGIPLEEMLDVVAYLRRNVEQAADEMVRLVAIHVFDKYGEGQLPPKDDMPELADLVWRFRPLVEMAVLPEVARAMGKAADQHLGDRLALLMEHLHDAR</sequence>
<protein>
    <recommendedName>
        <fullName evidence="3">HTH merR-type domain-containing protein</fullName>
    </recommendedName>
</protein>
<reference evidence="4 5" key="1">
    <citation type="submission" date="2013-03" db="EMBL/GenBank/DDBJ databases">
        <title>Salinisphaera dokdonensis CL-ES53 Genome Sequencing.</title>
        <authorList>
            <person name="Li C."/>
            <person name="Lai Q."/>
            <person name="Shao Z."/>
        </authorList>
    </citation>
    <scope>NUCLEOTIDE SEQUENCE [LARGE SCALE GENOMIC DNA]</scope>
    <source>
        <strain evidence="4 5">CL-ES53</strain>
    </source>
</reference>
<comment type="caution">
    <text evidence="4">The sequence shown here is derived from an EMBL/GenBank/DDBJ whole genome shotgun (WGS) entry which is preliminary data.</text>
</comment>
<evidence type="ECO:0000313" key="5">
    <source>
        <dbReference type="Proteomes" id="UP001460888"/>
    </source>
</evidence>
<proteinExistence type="predicted"/>
<dbReference type="PANTHER" id="PTHR30204:SF93">
    <property type="entry name" value="HTH MERR-TYPE DOMAIN-CONTAINING PROTEIN"/>
    <property type="match status" value="1"/>
</dbReference>
<dbReference type="PANTHER" id="PTHR30204">
    <property type="entry name" value="REDOX-CYCLING DRUG-SENSING TRANSCRIPTIONAL ACTIVATOR SOXR"/>
    <property type="match status" value="1"/>
</dbReference>